<evidence type="ECO:0000256" key="1">
    <source>
        <dbReference type="SAM" id="MobiDB-lite"/>
    </source>
</evidence>
<protein>
    <submittedName>
        <fullName evidence="2">Uncharacterized protein</fullName>
    </submittedName>
</protein>
<feature type="region of interest" description="Disordered" evidence="1">
    <location>
        <begin position="143"/>
        <end position="163"/>
    </location>
</feature>
<reference evidence="2 3" key="1">
    <citation type="journal article" date="2018" name="Cell">
        <title>The Chara Genome: Secondary Complexity and Implications for Plant Terrestrialization.</title>
        <authorList>
            <person name="Nishiyama T."/>
            <person name="Sakayama H."/>
            <person name="Vries J.D."/>
            <person name="Buschmann H."/>
            <person name="Saint-Marcoux D."/>
            <person name="Ullrich K.K."/>
            <person name="Haas F.B."/>
            <person name="Vanderstraeten L."/>
            <person name="Becker D."/>
            <person name="Lang D."/>
            <person name="Vosolsobe S."/>
            <person name="Rombauts S."/>
            <person name="Wilhelmsson P.K.I."/>
            <person name="Janitza P."/>
            <person name="Kern R."/>
            <person name="Heyl A."/>
            <person name="Rumpler F."/>
            <person name="Villalobos L.I.A.C."/>
            <person name="Clay J.M."/>
            <person name="Skokan R."/>
            <person name="Toyoda A."/>
            <person name="Suzuki Y."/>
            <person name="Kagoshima H."/>
            <person name="Schijlen E."/>
            <person name="Tajeshwar N."/>
            <person name="Catarino B."/>
            <person name="Hetherington A.J."/>
            <person name="Saltykova A."/>
            <person name="Bonnot C."/>
            <person name="Breuninger H."/>
            <person name="Symeonidi A."/>
            <person name="Radhakrishnan G.V."/>
            <person name="Van Nieuwerburgh F."/>
            <person name="Deforce D."/>
            <person name="Chang C."/>
            <person name="Karol K.G."/>
            <person name="Hedrich R."/>
            <person name="Ulvskov P."/>
            <person name="Glockner G."/>
            <person name="Delwiche C.F."/>
            <person name="Petrasek J."/>
            <person name="Van de Peer Y."/>
            <person name="Friml J."/>
            <person name="Beilby M."/>
            <person name="Dolan L."/>
            <person name="Kohara Y."/>
            <person name="Sugano S."/>
            <person name="Fujiyama A."/>
            <person name="Delaux P.-M."/>
            <person name="Quint M."/>
            <person name="TheiBen G."/>
            <person name="Hagemann M."/>
            <person name="Harholt J."/>
            <person name="Dunand C."/>
            <person name="Zachgo S."/>
            <person name="Langdale J."/>
            <person name="Maumus F."/>
            <person name="Straeten D.V.D."/>
            <person name="Gould S.B."/>
            <person name="Rensing S.A."/>
        </authorList>
    </citation>
    <scope>NUCLEOTIDE SEQUENCE [LARGE SCALE GENOMIC DNA]</scope>
    <source>
        <strain evidence="2 3">S276</strain>
    </source>
</reference>
<accession>A0A388LQQ4</accession>
<organism evidence="2 3">
    <name type="scientific">Chara braunii</name>
    <name type="common">Braun's stonewort</name>
    <dbReference type="NCBI Taxonomy" id="69332"/>
    <lineage>
        <taxon>Eukaryota</taxon>
        <taxon>Viridiplantae</taxon>
        <taxon>Streptophyta</taxon>
        <taxon>Charophyceae</taxon>
        <taxon>Charales</taxon>
        <taxon>Characeae</taxon>
        <taxon>Chara</taxon>
    </lineage>
</organism>
<dbReference type="Gramene" id="GBG84553">
    <property type="protein sequence ID" value="GBG84553"/>
    <property type="gene ID" value="CBR_g38835"/>
</dbReference>
<evidence type="ECO:0000313" key="2">
    <source>
        <dbReference type="EMBL" id="GBG84553.1"/>
    </source>
</evidence>
<name>A0A388LQQ4_CHABU</name>
<evidence type="ECO:0000313" key="3">
    <source>
        <dbReference type="Proteomes" id="UP000265515"/>
    </source>
</evidence>
<dbReference type="AlphaFoldDB" id="A0A388LQQ4"/>
<keyword evidence="3" id="KW-1185">Reference proteome</keyword>
<dbReference type="Proteomes" id="UP000265515">
    <property type="component" value="Unassembled WGS sequence"/>
</dbReference>
<proteinExistence type="predicted"/>
<gene>
    <name evidence="2" type="ORF">CBR_g38835</name>
</gene>
<feature type="region of interest" description="Disordered" evidence="1">
    <location>
        <begin position="1"/>
        <end position="64"/>
    </location>
</feature>
<feature type="compositionally biased region" description="Basic and acidic residues" evidence="1">
    <location>
        <begin position="1"/>
        <end position="17"/>
    </location>
</feature>
<comment type="caution">
    <text evidence="2">The sequence shown here is derived from an EMBL/GenBank/DDBJ whole genome shotgun (WGS) entry which is preliminary data.</text>
</comment>
<sequence length="283" mass="30401">MAPHDGLGKGRRDEGWKGRGYVPKSKRQRAPHGRGGRAVRRQFPGDESSRHRGGTRLGSGRDGINREQLAALQNSTAAGGGGASPRTPRSKGIVIVDTTIWTLETSCRCSPGVRERRPRSAITAAVTSGRDKAPVVQPQHRQHETPQQQGAMGVPTSPPTVAGVEGTTTRKTAAQFQASYSTVAEGGRRRGLTTGVATMGEEKEAERATTMNRSVGGGRPVIRTAIWRRNRSRGWIARRFGKPLQKAVVDCEDYYIAIANGDAGVEPPRPCSSCRPTICCASR</sequence>
<dbReference type="EMBL" id="BFEA01000480">
    <property type="protein sequence ID" value="GBG84553.1"/>
    <property type="molecule type" value="Genomic_DNA"/>
</dbReference>
<feature type="compositionally biased region" description="Basic residues" evidence="1">
    <location>
        <begin position="24"/>
        <end position="40"/>
    </location>
</feature>